<dbReference type="Pfam" id="PF00394">
    <property type="entry name" value="Cu-oxidase"/>
    <property type="match status" value="1"/>
</dbReference>
<feature type="domain" description="Plastocyanin-like" evidence="5">
    <location>
        <begin position="450"/>
        <end position="496"/>
    </location>
</feature>
<keyword evidence="8" id="KW-1185">Reference proteome</keyword>
<dbReference type="InterPro" id="IPR001117">
    <property type="entry name" value="Cu-oxidase_2nd"/>
</dbReference>
<proteinExistence type="inferred from homology"/>
<evidence type="ECO:0000256" key="3">
    <source>
        <dbReference type="SAM" id="MobiDB-lite"/>
    </source>
</evidence>
<dbReference type="PANTHER" id="PTHR11709">
    <property type="entry name" value="MULTI-COPPER OXIDASE"/>
    <property type="match status" value="1"/>
</dbReference>
<dbReference type="GO" id="GO:0005507">
    <property type="term" value="F:copper ion binding"/>
    <property type="evidence" value="ECO:0007669"/>
    <property type="project" value="InterPro"/>
</dbReference>
<evidence type="ECO:0000313" key="8">
    <source>
        <dbReference type="Proteomes" id="UP000799764"/>
    </source>
</evidence>
<feature type="domain" description="Plastocyanin-like" evidence="6">
    <location>
        <begin position="92"/>
        <end position="153"/>
    </location>
</feature>
<feature type="domain" description="Plastocyanin-like" evidence="4">
    <location>
        <begin position="232"/>
        <end position="339"/>
    </location>
</feature>
<evidence type="ECO:0000259" key="4">
    <source>
        <dbReference type="Pfam" id="PF00394"/>
    </source>
</evidence>
<dbReference type="Pfam" id="PF07732">
    <property type="entry name" value="Cu-oxidase_3"/>
    <property type="match status" value="1"/>
</dbReference>
<evidence type="ECO:0000259" key="6">
    <source>
        <dbReference type="Pfam" id="PF07732"/>
    </source>
</evidence>
<dbReference type="Proteomes" id="UP000799764">
    <property type="component" value="Unassembled WGS sequence"/>
</dbReference>
<organism evidence="7 8">
    <name type="scientific">Karstenula rhodostoma CBS 690.94</name>
    <dbReference type="NCBI Taxonomy" id="1392251"/>
    <lineage>
        <taxon>Eukaryota</taxon>
        <taxon>Fungi</taxon>
        <taxon>Dikarya</taxon>
        <taxon>Ascomycota</taxon>
        <taxon>Pezizomycotina</taxon>
        <taxon>Dothideomycetes</taxon>
        <taxon>Pleosporomycetidae</taxon>
        <taxon>Pleosporales</taxon>
        <taxon>Massarineae</taxon>
        <taxon>Didymosphaeriaceae</taxon>
        <taxon>Karstenula</taxon>
    </lineage>
</organism>
<accession>A0A9P4PVN2</accession>
<dbReference type="InterPro" id="IPR008972">
    <property type="entry name" value="Cupredoxin"/>
</dbReference>
<dbReference type="InterPro" id="IPR045087">
    <property type="entry name" value="Cu-oxidase_fam"/>
</dbReference>
<feature type="compositionally biased region" description="Basic and acidic residues" evidence="3">
    <location>
        <begin position="1"/>
        <end position="24"/>
    </location>
</feature>
<sequence>MAKATDADTKTEPIRVGQRSEPRVGCRATNAPSSVDILFDATVPGIAKTHVSIRNRAPRHLKPEDLGTKEVPIPDPNSVPTTGVIRPYYFTISRSDVAPDGVHRAAILVNDRFPGPTIEADWGDIFEITIQNNITGPNEGTAIHWHGFLHKGAPNALGRHSHYSSQLIDGLWGPMVVRGYTTSYHASYEDNIRDQFSVPSNLVIAGINLINGKCLSSNLCDSRLTMFRSYNHTKVPEGTACQADAPIATFNFQPNKTHLLHLINTSGEGTQVCSIDYHVITIISNNFVPTEPYEADHVILGPGKRLDVVVTGTGGTNTYYYAHASVGPHDPVFHPNAVAVVYYPVADQTKPLFSDSAFSMNTSYCQNAGSKYTHSRRSYPPTCQQGALSKAVPAFAQNHPSQPEVTQEIRKGVKTNEPGHTILYMNNIPFRANYNYPILPLANARTTSYPDDPQWNVDHLRSNSSIRIILYNTASLFHPIHMQGHNIWVPAAGSGEEMS</sequence>
<feature type="region of interest" description="Disordered" evidence="3">
    <location>
        <begin position="1"/>
        <end position="28"/>
    </location>
</feature>
<dbReference type="PANTHER" id="PTHR11709:SF145">
    <property type="entry name" value="LCC1"/>
    <property type="match status" value="1"/>
</dbReference>
<evidence type="ECO:0000259" key="5">
    <source>
        <dbReference type="Pfam" id="PF07731"/>
    </source>
</evidence>
<dbReference type="InterPro" id="IPR011707">
    <property type="entry name" value="Cu-oxidase-like_N"/>
</dbReference>
<evidence type="ECO:0000256" key="2">
    <source>
        <dbReference type="ARBA" id="ARBA00023008"/>
    </source>
</evidence>
<dbReference type="OrthoDB" id="2121828at2759"/>
<reference evidence="7" key="1">
    <citation type="journal article" date="2020" name="Stud. Mycol.">
        <title>101 Dothideomycetes genomes: a test case for predicting lifestyles and emergence of pathogens.</title>
        <authorList>
            <person name="Haridas S."/>
            <person name="Albert R."/>
            <person name="Binder M."/>
            <person name="Bloem J."/>
            <person name="Labutti K."/>
            <person name="Salamov A."/>
            <person name="Andreopoulos B."/>
            <person name="Baker S."/>
            <person name="Barry K."/>
            <person name="Bills G."/>
            <person name="Bluhm B."/>
            <person name="Cannon C."/>
            <person name="Castanera R."/>
            <person name="Culley D."/>
            <person name="Daum C."/>
            <person name="Ezra D."/>
            <person name="Gonzalez J."/>
            <person name="Henrissat B."/>
            <person name="Kuo A."/>
            <person name="Liang C."/>
            <person name="Lipzen A."/>
            <person name="Lutzoni F."/>
            <person name="Magnuson J."/>
            <person name="Mondo S."/>
            <person name="Nolan M."/>
            <person name="Ohm R."/>
            <person name="Pangilinan J."/>
            <person name="Park H.-J."/>
            <person name="Ramirez L."/>
            <person name="Alfaro M."/>
            <person name="Sun H."/>
            <person name="Tritt A."/>
            <person name="Yoshinaga Y."/>
            <person name="Zwiers L.-H."/>
            <person name="Turgeon B."/>
            <person name="Goodwin S."/>
            <person name="Spatafora J."/>
            <person name="Crous P."/>
            <person name="Grigoriev I."/>
        </authorList>
    </citation>
    <scope>NUCLEOTIDE SEQUENCE</scope>
    <source>
        <strain evidence="7">CBS 690.94</strain>
    </source>
</reference>
<dbReference type="Gene3D" id="2.60.40.420">
    <property type="entry name" value="Cupredoxins - blue copper proteins"/>
    <property type="match status" value="3"/>
</dbReference>
<dbReference type="AlphaFoldDB" id="A0A9P4PVN2"/>
<protein>
    <submittedName>
        <fullName evidence="7">Multicopper oxidase</fullName>
    </submittedName>
</protein>
<comment type="similarity">
    <text evidence="1">Belongs to the multicopper oxidase family.</text>
</comment>
<dbReference type="Pfam" id="PF07731">
    <property type="entry name" value="Cu-oxidase_2"/>
    <property type="match status" value="1"/>
</dbReference>
<evidence type="ECO:0000256" key="1">
    <source>
        <dbReference type="ARBA" id="ARBA00010609"/>
    </source>
</evidence>
<keyword evidence="2" id="KW-0186">Copper</keyword>
<dbReference type="InterPro" id="IPR011706">
    <property type="entry name" value="Cu-oxidase_C"/>
</dbReference>
<dbReference type="EMBL" id="MU001493">
    <property type="protein sequence ID" value="KAF2450163.1"/>
    <property type="molecule type" value="Genomic_DNA"/>
</dbReference>
<evidence type="ECO:0000313" key="7">
    <source>
        <dbReference type="EMBL" id="KAF2450163.1"/>
    </source>
</evidence>
<dbReference type="SUPFAM" id="SSF49503">
    <property type="entry name" value="Cupredoxins"/>
    <property type="match status" value="3"/>
</dbReference>
<dbReference type="GO" id="GO:0016491">
    <property type="term" value="F:oxidoreductase activity"/>
    <property type="evidence" value="ECO:0007669"/>
    <property type="project" value="InterPro"/>
</dbReference>
<comment type="caution">
    <text evidence="7">The sequence shown here is derived from an EMBL/GenBank/DDBJ whole genome shotgun (WGS) entry which is preliminary data.</text>
</comment>
<name>A0A9P4PVN2_9PLEO</name>
<gene>
    <name evidence="7" type="ORF">P171DRAFT_479274</name>
</gene>